<dbReference type="GO" id="GO:0004818">
    <property type="term" value="F:glutamate-tRNA ligase activity"/>
    <property type="evidence" value="ECO:0007669"/>
    <property type="project" value="UniProtKB-UniRule"/>
</dbReference>
<evidence type="ECO:0000256" key="3">
    <source>
        <dbReference type="ARBA" id="ARBA00022490"/>
    </source>
</evidence>
<dbReference type="Pfam" id="PF00749">
    <property type="entry name" value="tRNA-synt_1c"/>
    <property type="match status" value="1"/>
</dbReference>
<dbReference type="Pfam" id="PF03950">
    <property type="entry name" value="tRNA-synt_1c_C"/>
    <property type="match status" value="1"/>
</dbReference>
<accession>A0A2R6AK77</accession>
<evidence type="ECO:0000256" key="10">
    <source>
        <dbReference type="HAMAP-Rule" id="MF_02076"/>
    </source>
</evidence>
<keyword evidence="7 10" id="KW-0648">Protein biosynthesis</keyword>
<evidence type="ECO:0000256" key="4">
    <source>
        <dbReference type="ARBA" id="ARBA00022598"/>
    </source>
</evidence>
<feature type="short sequence motif" description="'HIGH' region" evidence="10">
    <location>
        <begin position="104"/>
        <end position="114"/>
    </location>
</feature>
<dbReference type="Gene3D" id="2.40.240.100">
    <property type="match status" value="1"/>
</dbReference>
<organism evidence="14 15">
    <name type="scientific">Candidatus Marsarchaeota G1 archaeon BE_D</name>
    <dbReference type="NCBI Taxonomy" id="1978156"/>
    <lineage>
        <taxon>Archaea</taxon>
        <taxon>Candidatus Marsarchaeota</taxon>
        <taxon>Candidatus Marsarchaeota group 1</taxon>
    </lineage>
</organism>
<feature type="domain" description="tRNA synthetases class I (E and Q) anti-codon binding" evidence="13">
    <location>
        <begin position="520"/>
        <end position="572"/>
    </location>
</feature>
<dbReference type="InterPro" id="IPR049437">
    <property type="entry name" value="tRNA-synt_1c_C2"/>
</dbReference>
<dbReference type="InterPro" id="IPR020059">
    <property type="entry name" value="Glu/Gln-tRNA-synth_Ib_codon-bd"/>
</dbReference>
<comment type="catalytic activity">
    <reaction evidence="9 10">
        <text>tRNA(Glu) + L-glutamate + ATP = L-glutamyl-tRNA(Glu) + AMP + diphosphate</text>
        <dbReference type="Rhea" id="RHEA:23540"/>
        <dbReference type="Rhea" id="RHEA-COMP:9663"/>
        <dbReference type="Rhea" id="RHEA-COMP:9680"/>
        <dbReference type="ChEBI" id="CHEBI:29985"/>
        <dbReference type="ChEBI" id="CHEBI:30616"/>
        <dbReference type="ChEBI" id="CHEBI:33019"/>
        <dbReference type="ChEBI" id="CHEBI:78442"/>
        <dbReference type="ChEBI" id="CHEBI:78520"/>
        <dbReference type="ChEBI" id="CHEBI:456215"/>
        <dbReference type="EC" id="6.1.1.17"/>
    </reaction>
</comment>
<evidence type="ECO:0000259" key="11">
    <source>
        <dbReference type="Pfam" id="PF00749"/>
    </source>
</evidence>
<comment type="similarity">
    <text evidence="2 10">Belongs to the class-I aminoacyl-tRNA synthetase family. Glutamate--tRNA ligase type 2 subfamily.</text>
</comment>
<evidence type="ECO:0000259" key="12">
    <source>
        <dbReference type="Pfam" id="PF03950"/>
    </source>
</evidence>
<reference evidence="14 15" key="1">
    <citation type="submission" date="2017-04" db="EMBL/GenBank/DDBJ databases">
        <title>Novel microbial lineages endemic to geothermal iron-oxide mats fill important gaps in the evolutionary history of Archaea.</title>
        <authorList>
            <person name="Jay Z.J."/>
            <person name="Beam J.P."/>
            <person name="Dlakic M."/>
            <person name="Rusch D.B."/>
            <person name="Kozubal M.A."/>
            <person name="Inskeep W.P."/>
        </authorList>
    </citation>
    <scope>NUCLEOTIDE SEQUENCE [LARGE SCALE GENOMIC DNA]</scope>
    <source>
        <strain evidence="14">BE_D</strain>
    </source>
</reference>
<keyword evidence="5 10" id="KW-0547">Nucleotide-binding</keyword>
<dbReference type="InterPro" id="IPR014729">
    <property type="entry name" value="Rossmann-like_a/b/a_fold"/>
</dbReference>
<evidence type="ECO:0000256" key="1">
    <source>
        <dbReference type="ARBA" id="ARBA00004496"/>
    </source>
</evidence>
<comment type="function">
    <text evidence="10">Catalyzes the attachment of glutamate to tRNA(Glu) in a two-step reaction: glutamate is first activated by ATP to form Glu-AMP and then transferred to the acceptor end of tRNA(Glu).</text>
</comment>
<evidence type="ECO:0000313" key="15">
    <source>
        <dbReference type="Proteomes" id="UP000240569"/>
    </source>
</evidence>
<dbReference type="NCBIfam" id="TIGR00463">
    <property type="entry name" value="gltX_arch"/>
    <property type="match status" value="1"/>
</dbReference>
<dbReference type="InterPro" id="IPR020056">
    <property type="entry name" value="Rbsml_bL25/Gln-tRNA_synth_N"/>
</dbReference>
<keyword evidence="3 10" id="KW-0963">Cytoplasm</keyword>
<feature type="domain" description="Glutamyl/glutaminyl-tRNA synthetase class Ib catalytic" evidence="11">
    <location>
        <begin position="98"/>
        <end position="410"/>
    </location>
</feature>
<dbReference type="GO" id="GO:0043604">
    <property type="term" value="P:amide biosynthetic process"/>
    <property type="evidence" value="ECO:0007669"/>
    <property type="project" value="TreeGrafter"/>
</dbReference>
<evidence type="ECO:0000256" key="5">
    <source>
        <dbReference type="ARBA" id="ARBA00022741"/>
    </source>
</evidence>
<dbReference type="NCBIfam" id="NF003169">
    <property type="entry name" value="PRK04156.1"/>
    <property type="match status" value="1"/>
</dbReference>
<dbReference type="PANTHER" id="PTHR43097">
    <property type="entry name" value="GLUTAMINE-TRNA LIGASE"/>
    <property type="match status" value="1"/>
</dbReference>
<protein>
    <recommendedName>
        <fullName evidence="10">Glutamate--tRNA ligase</fullName>
        <ecNumber evidence="10">6.1.1.17</ecNumber>
    </recommendedName>
    <alternativeName>
        <fullName evidence="10">Glutamyl-tRNA synthetase</fullName>
        <shortName evidence="10">GluRS</shortName>
    </alternativeName>
</protein>
<evidence type="ECO:0000256" key="9">
    <source>
        <dbReference type="ARBA" id="ARBA00048351"/>
    </source>
</evidence>
<gene>
    <name evidence="10" type="primary">gltX</name>
    <name evidence="14" type="ORF">B9Q02_00875</name>
</gene>
<evidence type="ECO:0000313" key="14">
    <source>
        <dbReference type="EMBL" id="PSN86753.1"/>
    </source>
</evidence>
<dbReference type="InterPro" id="IPR004526">
    <property type="entry name" value="Glu-tRNA-synth_arc/euk"/>
</dbReference>
<dbReference type="EC" id="6.1.1.17" evidence="10"/>
<dbReference type="InterPro" id="IPR000924">
    <property type="entry name" value="Glu/Gln-tRNA-synth"/>
</dbReference>
<dbReference type="Pfam" id="PF20974">
    <property type="entry name" value="tRNA-synt_1c_C2"/>
    <property type="match status" value="1"/>
</dbReference>
<name>A0A2R6AK77_9ARCH</name>
<dbReference type="PRINTS" id="PR00987">
    <property type="entry name" value="TRNASYNTHGLU"/>
</dbReference>
<dbReference type="AlphaFoldDB" id="A0A2R6AK77"/>
<dbReference type="SUPFAM" id="SSF50715">
    <property type="entry name" value="Ribosomal protein L25-like"/>
    <property type="match status" value="1"/>
</dbReference>
<dbReference type="GO" id="GO:0006424">
    <property type="term" value="P:glutamyl-tRNA aminoacylation"/>
    <property type="evidence" value="ECO:0007669"/>
    <property type="project" value="UniProtKB-UniRule"/>
</dbReference>
<dbReference type="GO" id="GO:0005829">
    <property type="term" value="C:cytosol"/>
    <property type="evidence" value="ECO:0007669"/>
    <property type="project" value="TreeGrafter"/>
</dbReference>
<evidence type="ECO:0000259" key="13">
    <source>
        <dbReference type="Pfam" id="PF20974"/>
    </source>
</evidence>
<dbReference type="InterPro" id="IPR050132">
    <property type="entry name" value="Gln/Glu-tRNA_Ligase"/>
</dbReference>
<dbReference type="EMBL" id="NEXD01000002">
    <property type="protein sequence ID" value="PSN86753.1"/>
    <property type="molecule type" value="Genomic_DNA"/>
</dbReference>
<dbReference type="SUPFAM" id="SSF52374">
    <property type="entry name" value="Nucleotidylyl transferase"/>
    <property type="match status" value="1"/>
</dbReference>
<dbReference type="InterPro" id="IPR011035">
    <property type="entry name" value="Ribosomal_bL25/Gln-tRNA_synth"/>
</dbReference>
<dbReference type="Gene3D" id="3.40.50.620">
    <property type="entry name" value="HUPs"/>
    <property type="match status" value="1"/>
</dbReference>
<dbReference type="Gene3D" id="2.40.240.10">
    <property type="entry name" value="Ribosomal Protein L25, Chain P"/>
    <property type="match status" value="1"/>
</dbReference>
<dbReference type="GO" id="GO:0005524">
    <property type="term" value="F:ATP binding"/>
    <property type="evidence" value="ECO:0007669"/>
    <property type="project" value="UniProtKB-UniRule"/>
</dbReference>
<dbReference type="InterPro" id="IPR020058">
    <property type="entry name" value="Glu/Gln-tRNA-synth_Ib_cat-dom"/>
</dbReference>
<comment type="caution">
    <text evidence="14">The sequence shown here is derived from an EMBL/GenBank/DDBJ whole genome shotgun (WGS) entry which is preliminary data.</text>
</comment>
<proteinExistence type="inferred from homology"/>
<feature type="domain" description="Glutamyl/glutaminyl-tRNA synthetase class Ib anti-codon binding" evidence="12">
    <location>
        <begin position="414"/>
        <end position="495"/>
    </location>
</feature>
<evidence type="ECO:0000256" key="8">
    <source>
        <dbReference type="ARBA" id="ARBA00023146"/>
    </source>
</evidence>
<dbReference type="HAMAP" id="MF_02076">
    <property type="entry name" value="Glu_tRNA_synth_type2"/>
    <property type="match status" value="1"/>
</dbReference>
<evidence type="ECO:0000256" key="7">
    <source>
        <dbReference type="ARBA" id="ARBA00022917"/>
    </source>
</evidence>
<dbReference type="Proteomes" id="UP000240569">
    <property type="component" value="Unassembled WGS sequence"/>
</dbReference>
<comment type="subcellular location">
    <subcellularLocation>
        <location evidence="1 10">Cytoplasm</location>
    </subcellularLocation>
</comment>
<evidence type="ECO:0000256" key="6">
    <source>
        <dbReference type="ARBA" id="ARBA00022840"/>
    </source>
</evidence>
<evidence type="ECO:0000256" key="2">
    <source>
        <dbReference type="ARBA" id="ARBA00008927"/>
    </source>
</evidence>
<keyword evidence="6 10" id="KW-0067">ATP-binding</keyword>
<dbReference type="PANTHER" id="PTHR43097:SF5">
    <property type="entry name" value="GLUTAMATE--TRNA LIGASE"/>
    <property type="match status" value="1"/>
</dbReference>
<keyword evidence="8 10" id="KW-0030">Aminoacyl-tRNA synthetase</keyword>
<sequence length="585" mass="67154">MNDLDYEIYAETLFNAIEHNGKASTQAVLGKILAKHQELRSKVKEILKIVEQFTIKVNSLSYEEQKIELEKYKSYLSIKQKPQEEKDLPDIPNRPERVVTRFAPNPDGPLHIGNLRAAVLSYKYAKKYGGKFILRFEDTDPKIKPPLLKAYDWIQEDLKWLGLEWDELYIQSDRLELYYEYARRLIANDDAYVCECTQEVFKNYKNSGLACPHRDRKDSLVLFEKMIAGNIEEGKAVLRLKTSMHESNPALRDPPLMRVIDTRKHPHPRIGSKYYVFPLYNFSAALDDSLMGVTLIFRGKEHLTNSLIQTEIQKKLGLSTPFSIQYGRLKLEGYILSKSKIRSTILSGQLIDFPSFCDGWDDPRLATLMALRRRGFQPKALIDLIIDVGFKPSEATISWDNLATLNRRVVEPKANRLFLTLDPVKLVVRNVPKELSEIVELPLHPSYPAMGFRKIKLKIIENTIDVYISGSDALSLKPGDKLRLMELFNIKIFGKDHEKLIADYESKSIEELGGQRVPIFQWVPANDSVRATLFIANGMNLYVKKGFIESSVRLIEKGSVVQLVRIGYARLDELSEEANLIFTHD</sequence>
<keyword evidence="4 10" id="KW-0436">Ligase</keyword>